<proteinExistence type="predicted"/>
<organism evidence="1 2">
    <name type="scientific">Brassica campestris</name>
    <name type="common">Field mustard</name>
    <dbReference type="NCBI Taxonomy" id="3711"/>
    <lineage>
        <taxon>Eukaryota</taxon>
        <taxon>Viridiplantae</taxon>
        <taxon>Streptophyta</taxon>
        <taxon>Embryophyta</taxon>
        <taxon>Tracheophyta</taxon>
        <taxon>Spermatophyta</taxon>
        <taxon>Magnoliopsida</taxon>
        <taxon>eudicotyledons</taxon>
        <taxon>Gunneridae</taxon>
        <taxon>Pentapetalae</taxon>
        <taxon>rosids</taxon>
        <taxon>malvids</taxon>
        <taxon>Brassicales</taxon>
        <taxon>Brassicaceae</taxon>
        <taxon>Brassiceae</taxon>
        <taxon>Brassica</taxon>
    </lineage>
</organism>
<evidence type="ECO:0000313" key="1">
    <source>
        <dbReference type="EMBL" id="CAG7901818.1"/>
    </source>
</evidence>
<evidence type="ECO:0000313" key="2">
    <source>
        <dbReference type="Proteomes" id="UP000694005"/>
    </source>
</evidence>
<accession>A0A8D9HL86</accession>
<dbReference type="Proteomes" id="UP000694005">
    <property type="component" value="Chromosome A07"/>
</dbReference>
<dbReference type="AlphaFoldDB" id="A0A8D9HL86"/>
<dbReference type="Gramene" id="A07p14620.2_BraZ1">
    <property type="protein sequence ID" value="A07p14620.2_BraZ1.CDS"/>
    <property type="gene ID" value="A07g14620.2_BraZ1"/>
</dbReference>
<dbReference type="EMBL" id="LS974623">
    <property type="protein sequence ID" value="CAG7901818.1"/>
    <property type="molecule type" value="Genomic_DNA"/>
</dbReference>
<gene>
    <name evidence="1" type="ORF">BRAPAZ1V2_A07P14620.2</name>
</gene>
<protein>
    <submittedName>
        <fullName evidence="1">Uncharacterized protein</fullName>
    </submittedName>
</protein>
<name>A0A8D9HL86_BRACM</name>
<sequence>MELTPSETCFWHRTATIGVGFLRKRNFLEAEASVFEIMNKVSFQRCTSTRLCGLIITIDDGKNLWGKKYNVFE</sequence>
<reference evidence="1 2" key="1">
    <citation type="submission" date="2021-07" db="EMBL/GenBank/DDBJ databases">
        <authorList>
            <consortium name="Genoscope - CEA"/>
            <person name="William W."/>
        </authorList>
    </citation>
    <scope>NUCLEOTIDE SEQUENCE [LARGE SCALE GENOMIC DNA]</scope>
</reference>